<reference evidence="4 5" key="1">
    <citation type="submission" date="2018-07" db="EMBL/GenBank/DDBJ databases">
        <title>Genome sequence of Rhodococcus rhodnii ATCC 35071 from Rhodnius prolixus.</title>
        <authorList>
            <person name="Patel V."/>
            <person name="Vogel K.J."/>
        </authorList>
    </citation>
    <scope>NUCLEOTIDE SEQUENCE [LARGE SCALE GENOMIC DNA]</scope>
    <source>
        <strain evidence="4 5">ATCC 35071</strain>
    </source>
</reference>
<dbReference type="GO" id="GO:0006654">
    <property type="term" value="P:phosphatidic acid biosynthetic process"/>
    <property type="evidence" value="ECO:0007669"/>
    <property type="project" value="TreeGrafter"/>
</dbReference>
<evidence type="ECO:0000313" key="4">
    <source>
        <dbReference type="EMBL" id="TXG90139.1"/>
    </source>
</evidence>
<dbReference type="RefSeq" id="WP_010838751.1">
    <property type="nucleotide sequence ID" value="NZ_QRCM01000001.1"/>
</dbReference>
<dbReference type="CDD" id="cd07989">
    <property type="entry name" value="LPLAT_AGPAT-like"/>
    <property type="match status" value="1"/>
</dbReference>
<evidence type="ECO:0000256" key="1">
    <source>
        <dbReference type="ARBA" id="ARBA00022679"/>
    </source>
</evidence>
<dbReference type="SUPFAM" id="SSF69593">
    <property type="entry name" value="Glycerol-3-phosphate (1)-acyltransferase"/>
    <property type="match status" value="1"/>
</dbReference>
<organism evidence="4 5">
    <name type="scientific">Rhodococcus rhodnii</name>
    <dbReference type="NCBI Taxonomy" id="38312"/>
    <lineage>
        <taxon>Bacteria</taxon>
        <taxon>Bacillati</taxon>
        <taxon>Actinomycetota</taxon>
        <taxon>Actinomycetes</taxon>
        <taxon>Mycobacteriales</taxon>
        <taxon>Nocardiaceae</taxon>
        <taxon>Rhodococcus</taxon>
    </lineage>
</organism>
<dbReference type="GO" id="GO:0005886">
    <property type="term" value="C:plasma membrane"/>
    <property type="evidence" value="ECO:0007669"/>
    <property type="project" value="TreeGrafter"/>
</dbReference>
<dbReference type="Pfam" id="PF01553">
    <property type="entry name" value="Acyltransferase"/>
    <property type="match status" value="1"/>
</dbReference>
<evidence type="ECO:0000313" key="5">
    <source>
        <dbReference type="Proteomes" id="UP000471120"/>
    </source>
</evidence>
<evidence type="ECO:0000256" key="2">
    <source>
        <dbReference type="ARBA" id="ARBA00023315"/>
    </source>
</evidence>
<feature type="domain" description="Phospholipid/glycerol acyltransferase" evidence="3">
    <location>
        <begin position="39"/>
        <end position="158"/>
    </location>
</feature>
<dbReference type="Proteomes" id="UP000471120">
    <property type="component" value="Unassembled WGS sequence"/>
</dbReference>
<gene>
    <name evidence="4" type="ORF">DW322_07785</name>
</gene>
<dbReference type="AlphaFoldDB" id="A0A6P2CBK7"/>
<evidence type="ECO:0000259" key="3">
    <source>
        <dbReference type="SMART" id="SM00563"/>
    </source>
</evidence>
<dbReference type="EMBL" id="QRCM01000001">
    <property type="protein sequence ID" value="TXG90139.1"/>
    <property type="molecule type" value="Genomic_DNA"/>
</dbReference>
<dbReference type="GO" id="GO:0003841">
    <property type="term" value="F:1-acylglycerol-3-phosphate O-acyltransferase activity"/>
    <property type="evidence" value="ECO:0007669"/>
    <property type="project" value="TreeGrafter"/>
</dbReference>
<name>A0A6P2CBK7_9NOCA</name>
<sequence length="227" mass="24068">MSVGSVICYRLCRHLLIGPALYGWGRPRVVGRVPRLGPVVLAANHLAVVDSFYLTLAARRHVVFLAKREYFDRPGIGGLLRRAFFTAVGQIAVDRRGGAAASSALDAAIATVEAGGAWGIHPEGSRSRDGDIHRGRTGAVRVAMATGAPLIPVAITGTARSGAAPWWRRRVVVEILEPFDLAPYRDGGAAGVRAATDALMATIAARTGQRYVDTYSTSWQPTAPDAA</sequence>
<dbReference type="InterPro" id="IPR002123">
    <property type="entry name" value="Plipid/glycerol_acylTrfase"/>
</dbReference>
<keyword evidence="1 4" id="KW-0808">Transferase</keyword>
<dbReference type="PANTHER" id="PTHR10434:SF11">
    <property type="entry name" value="1-ACYL-SN-GLYCEROL-3-PHOSPHATE ACYLTRANSFERASE"/>
    <property type="match status" value="1"/>
</dbReference>
<proteinExistence type="predicted"/>
<comment type="caution">
    <text evidence="4">The sequence shown here is derived from an EMBL/GenBank/DDBJ whole genome shotgun (WGS) entry which is preliminary data.</text>
</comment>
<keyword evidence="2 4" id="KW-0012">Acyltransferase</keyword>
<accession>A0A6P2CBK7</accession>
<dbReference type="PANTHER" id="PTHR10434">
    <property type="entry name" value="1-ACYL-SN-GLYCEROL-3-PHOSPHATE ACYLTRANSFERASE"/>
    <property type="match status" value="1"/>
</dbReference>
<dbReference type="SMART" id="SM00563">
    <property type="entry name" value="PlsC"/>
    <property type="match status" value="1"/>
</dbReference>
<protein>
    <submittedName>
        <fullName evidence="4">1-acyl-sn-glycerol-3-phosphate acyltransferase</fullName>
    </submittedName>
</protein>